<dbReference type="Proteomes" id="UP001239169">
    <property type="component" value="Chromosome"/>
</dbReference>
<keyword evidence="2" id="KW-1185">Reference proteome</keyword>
<proteinExistence type="predicted"/>
<evidence type="ECO:0000313" key="1">
    <source>
        <dbReference type="EMBL" id="WGX75066.1"/>
    </source>
</evidence>
<gene>
    <name evidence="1" type="ORF">QJS64_13340</name>
</gene>
<sequence length="98" mass="11651">MKNLDLSKLSLVTDFNLVNSLIAMTQVYKDIEPKDIPRIEDYIQSKFTDQELFEIGMEIVKNKENKMSFDEIKVIAEKRLNEYMDKKKLKESLLKIYK</sequence>
<reference evidence="1 2" key="1">
    <citation type="submission" date="2023-04" db="EMBL/GenBank/DDBJ databases">
        <title>Bacteria Genome Submission.</title>
        <authorList>
            <person name="Isaac P."/>
        </authorList>
    </citation>
    <scope>NUCLEOTIDE SEQUENCE [LARGE SCALE GENOMIC DNA]</scope>
    <source>
        <strain evidence="1 2">SampleS7P1</strain>
    </source>
</reference>
<evidence type="ECO:0000313" key="2">
    <source>
        <dbReference type="Proteomes" id="UP001239169"/>
    </source>
</evidence>
<organism evidence="1 2">
    <name type="scientific">Paraclostridium bifermentans</name>
    <name type="common">Clostridium bifermentans</name>
    <dbReference type="NCBI Taxonomy" id="1490"/>
    <lineage>
        <taxon>Bacteria</taxon>
        <taxon>Bacillati</taxon>
        <taxon>Bacillota</taxon>
        <taxon>Clostridia</taxon>
        <taxon>Peptostreptococcales</taxon>
        <taxon>Peptostreptococcaceae</taxon>
        <taxon>Paraclostridium</taxon>
    </lineage>
</organism>
<dbReference type="EMBL" id="CP124685">
    <property type="protein sequence ID" value="WGX75066.1"/>
    <property type="molecule type" value="Genomic_DNA"/>
</dbReference>
<protein>
    <submittedName>
        <fullName evidence="1">Uncharacterized protein</fullName>
    </submittedName>
</protein>
<name>A0ABY8R2H4_PARBF</name>
<accession>A0ABY8R2H4</accession>